<evidence type="ECO:0008006" key="3">
    <source>
        <dbReference type="Google" id="ProtNLM"/>
    </source>
</evidence>
<dbReference type="Gene3D" id="3.10.450.620">
    <property type="entry name" value="JHP933, nucleotidyltransferase-like core domain"/>
    <property type="match status" value="1"/>
</dbReference>
<evidence type="ECO:0000313" key="1">
    <source>
        <dbReference type="EMBL" id="KPH54734.1"/>
    </source>
</evidence>
<evidence type="ECO:0000313" key="2">
    <source>
        <dbReference type="Proteomes" id="UP000037997"/>
    </source>
</evidence>
<protein>
    <recommendedName>
        <fullName evidence="3">Nucleotidyl transferase AbiEii/AbiGii toxin family protein</fullName>
    </recommendedName>
</protein>
<reference evidence="1 2" key="1">
    <citation type="submission" date="2014-06" db="EMBL/GenBank/DDBJ databases">
        <title>Helicobacter pullorum isolates in fresh chicken meat - phenotypic and genotypic features.</title>
        <authorList>
            <person name="Borges V."/>
            <person name="Santos A."/>
            <person name="Correia C.B."/>
            <person name="Saraiva M."/>
            <person name="Menard A."/>
            <person name="Vieira L."/>
            <person name="Sampaio D.A."/>
            <person name="Gomes J.P."/>
            <person name="Oleastro M."/>
        </authorList>
    </citation>
    <scope>NUCLEOTIDE SEQUENCE [LARGE SCALE GENOMIC DNA]</scope>
    <source>
        <strain evidence="1 2">229334/12</strain>
    </source>
</reference>
<organism evidence="1 2">
    <name type="scientific">Helicobacter pullorum</name>
    <dbReference type="NCBI Taxonomy" id="35818"/>
    <lineage>
        <taxon>Bacteria</taxon>
        <taxon>Pseudomonadati</taxon>
        <taxon>Campylobacterota</taxon>
        <taxon>Epsilonproteobacteria</taxon>
        <taxon>Campylobacterales</taxon>
        <taxon>Helicobacteraceae</taxon>
        <taxon>Helicobacter</taxon>
    </lineage>
</organism>
<dbReference type="EMBL" id="JNOC01000103">
    <property type="protein sequence ID" value="KPH54734.1"/>
    <property type="molecule type" value="Genomic_DNA"/>
</dbReference>
<dbReference type="Pfam" id="PF08843">
    <property type="entry name" value="AbiEii"/>
    <property type="match status" value="1"/>
</dbReference>
<dbReference type="InterPro" id="IPR014942">
    <property type="entry name" value="AbiEii"/>
</dbReference>
<name>A0A0N1EGT6_9HELI</name>
<accession>A0A0N1EGT6</accession>
<dbReference type="AlphaFoldDB" id="A0A0N1EGT6"/>
<dbReference type="RefSeq" id="WP_054198697.1">
    <property type="nucleotide sequence ID" value="NZ_JNOC01000103.1"/>
</dbReference>
<dbReference type="Proteomes" id="UP000037997">
    <property type="component" value="Unassembled WGS sequence"/>
</dbReference>
<sequence>MLETYQKARIALIKEILPLIGDNFVLKGGTALSLFYGLDRYSEDLDFDAKSNNMDFTKQLKKHKSFADWNISIKKNTEVIFRAMLDYGANSHLGAYPLKIEVSNRNKSLLQNNLLEYSKINGVNVYGIKELINMKATAFSGRDKIRDFYDLGFLLKEYPKYFSRDNLLSIHQKITYAGEEELNLLLLEEVEKHKLVTNKEVQIDNYAKRILEQINTLIKQFSSKDDEKEECNQEDIRTMR</sequence>
<comment type="caution">
    <text evidence="1">The sequence shown here is derived from an EMBL/GenBank/DDBJ whole genome shotgun (WGS) entry which is preliminary data.</text>
</comment>
<dbReference type="Gene3D" id="1.20.58.1790">
    <property type="entry name" value="JHP933, helical tail domain"/>
    <property type="match status" value="1"/>
</dbReference>
<dbReference type="PATRIC" id="fig|35818.11.peg.54"/>
<gene>
    <name evidence="1" type="ORF">HPU229334_00275</name>
</gene>
<proteinExistence type="predicted"/>